<keyword evidence="2" id="KW-1185">Reference proteome</keyword>
<dbReference type="EMBL" id="MPPL01000001">
    <property type="protein sequence ID" value="OKS88702.1"/>
    <property type="molecule type" value="Genomic_DNA"/>
</dbReference>
<sequence length="188" mass="21005">MILFSQIITNIIIIDFLPELNLASELEEYCKSQAPTTLISPEDEQDFLNILKIIAKGAPEEGVLIHLLAHGNIDRSYFGKNSDFKFPWSIFGEPLTAINQKCGGRLIINASLTCYSEPLMFLKYAHRDIYHAAIFSTTERSPQAIMQNINIYNKCINSDSVVSAITQENDAISDGSEPPIRPFAYIGC</sequence>
<organism evidence="1 2">
    <name type="scientific">Mucilaginibacter polytrichastri</name>
    <dbReference type="NCBI Taxonomy" id="1302689"/>
    <lineage>
        <taxon>Bacteria</taxon>
        <taxon>Pseudomonadati</taxon>
        <taxon>Bacteroidota</taxon>
        <taxon>Sphingobacteriia</taxon>
        <taxon>Sphingobacteriales</taxon>
        <taxon>Sphingobacteriaceae</taxon>
        <taxon>Mucilaginibacter</taxon>
    </lineage>
</organism>
<evidence type="ECO:0008006" key="3">
    <source>
        <dbReference type="Google" id="ProtNLM"/>
    </source>
</evidence>
<reference evidence="1 2" key="1">
    <citation type="submission" date="2016-11" db="EMBL/GenBank/DDBJ databases">
        <title>Whole Genome Sequencing of Mucilaginibacter polytrichastri RG4-7(T) isolated from the moss sample.</title>
        <authorList>
            <person name="Li Y."/>
        </authorList>
    </citation>
    <scope>NUCLEOTIDE SEQUENCE [LARGE SCALE GENOMIC DNA]</scope>
    <source>
        <strain evidence="1 2">RG4-7</strain>
    </source>
</reference>
<comment type="caution">
    <text evidence="1">The sequence shown here is derived from an EMBL/GenBank/DDBJ whole genome shotgun (WGS) entry which is preliminary data.</text>
</comment>
<evidence type="ECO:0000313" key="2">
    <source>
        <dbReference type="Proteomes" id="UP000186720"/>
    </source>
</evidence>
<name>A0A1Q6A3X4_9SPHI</name>
<dbReference type="OrthoDB" id="1064164at2"/>
<proteinExistence type="predicted"/>
<gene>
    <name evidence="1" type="ORF">RG47T_4180</name>
</gene>
<evidence type="ECO:0000313" key="1">
    <source>
        <dbReference type="EMBL" id="OKS88702.1"/>
    </source>
</evidence>
<dbReference type="AlphaFoldDB" id="A0A1Q6A3X4"/>
<protein>
    <recommendedName>
        <fullName evidence="3">CHAT domain-containing protein</fullName>
    </recommendedName>
</protein>
<accession>A0A1Q6A3X4</accession>
<dbReference type="Proteomes" id="UP000186720">
    <property type="component" value="Unassembled WGS sequence"/>
</dbReference>
<dbReference type="RefSeq" id="WP_074491245.1">
    <property type="nucleotide sequence ID" value="NZ_FPAM01000009.1"/>
</dbReference>